<evidence type="ECO:0000256" key="3">
    <source>
        <dbReference type="ARBA" id="ARBA00022490"/>
    </source>
</evidence>
<dbReference type="Gene3D" id="3.30.70.330">
    <property type="match status" value="1"/>
</dbReference>
<comment type="subcellular location">
    <subcellularLocation>
        <location evidence="2">Cytoplasm</location>
    </subcellularLocation>
    <subcellularLocation>
        <location evidence="1">Nucleus</location>
    </subcellularLocation>
</comment>
<evidence type="ECO:0000256" key="2">
    <source>
        <dbReference type="ARBA" id="ARBA00004496"/>
    </source>
</evidence>
<dbReference type="InterPro" id="IPR035979">
    <property type="entry name" value="RBD_domain_sf"/>
</dbReference>
<dbReference type="InterPro" id="IPR034254">
    <property type="entry name" value="DNAJC17_RRM"/>
</dbReference>
<dbReference type="GO" id="GO:0000390">
    <property type="term" value="P:spliceosomal complex disassembly"/>
    <property type="evidence" value="ECO:0007669"/>
    <property type="project" value="TreeGrafter"/>
</dbReference>
<dbReference type="RefSeq" id="XP_030745942.1">
    <property type="nucleotide sequence ID" value="XM_030890082.1"/>
</dbReference>
<dbReference type="PROSITE" id="PS50102">
    <property type="entry name" value="RRM"/>
    <property type="match status" value="1"/>
</dbReference>
<dbReference type="Gene3D" id="1.10.287.110">
    <property type="entry name" value="DnaJ domain"/>
    <property type="match status" value="1"/>
</dbReference>
<dbReference type="Pfam" id="PF00226">
    <property type="entry name" value="DnaJ"/>
    <property type="match status" value="1"/>
</dbReference>
<dbReference type="InterPro" id="IPR001623">
    <property type="entry name" value="DnaJ_domain"/>
</dbReference>
<dbReference type="SUPFAM" id="SSF46565">
    <property type="entry name" value="Chaperone J-domain"/>
    <property type="match status" value="1"/>
</dbReference>
<evidence type="ECO:0000256" key="5">
    <source>
        <dbReference type="ARBA" id="ARBA00023186"/>
    </source>
</evidence>
<evidence type="ECO:0000256" key="7">
    <source>
        <dbReference type="PROSITE-ProRule" id="PRU00176"/>
    </source>
</evidence>
<dbReference type="OrthoDB" id="259708at2759"/>
<dbReference type="SMART" id="SM00271">
    <property type="entry name" value="DnaJ"/>
    <property type="match status" value="1"/>
</dbReference>
<feature type="domain" description="J" evidence="9">
    <location>
        <begin position="10"/>
        <end position="75"/>
    </location>
</feature>
<dbReference type="Pfam" id="PF00076">
    <property type="entry name" value="RRM_1"/>
    <property type="match status" value="1"/>
</dbReference>
<accession>A0A6J2X468</accession>
<proteinExistence type="predicted"/>
<dbReference type="InParanoid" id="A0A6J2X468"/>
<dbReference type="PANTHER" id="PTHR44313">
    <property type="entry name" value="DNAJ HOMOLOG SUBFAMILY C MEMBER 17"/>
    <property type="match status" value="1"/>
</dbReference>
<evidence type="ECO:0000259" key="9">
    <source>
        <dbReference type="PROSITE" id="PS50076"/>
    </source>
</evidence>
<sequence length="288" mass="33378">MDDLKIEDMDLYEILEIEQSSTEIEIKKAYRKKALQCHPDKNRDDPEAGKKFHQLSKILEVLTDQAARAAYDKVLKGKKEAAIRHKELDSKRRKLKEDLEERERLASSGKRRDNKSEAQKLREEIERLRKEGSREVEEEIQNVLKTINEEKNRSETNWDSANNRIKIKWLADKKDETNGGYTSELLHRFLSKYGDIQALVMSPKKKGSALVEFKDKKAAEMAVDFELGLSENPLKLEWVNGPPKNSQSSAKSNLVKDTDFESVTLMKLRQAEERKRLIAQMMAEDEES</sequence>
<dbReference type="PANTHER" id="PTHR44313:SF1">
    <property type="entry name" value="DNAJ HOMOLOG SUBFAMILY C MEMBER 17"/>
    <property type="match status" value="1"/>
</dbReference>
<evidence type="ECO:0000313" key="11">
    <source>
        <dbReference type="Proteomes" id="UP000504635"/>
    </source>
</evidence>
<dbReference type="GeneID" id="115874799"/>
<keyword evidence="5" id="KW-0143">Chaperone</keyword>
<organism evidence="11 12">
    <name type="scientific">Sitophilus oryzae</name>
    <name type="common">Rice weevil</name>
    <name type="synonym">Curculio oryzae</name>
    <dbReference type="NCBI Taxonomy" id="7048"/>
    <lineage>
        <taxon>Eukaryota</taxon>
        <taxon>Metazoa</taxon>
        <taxon>Ecdysozoa</taxon>
        <taxon>Arthropoda</taxon>
        <taxon>Hexapoda</taxon>
        <taxon>Insecta</taxon>
        <taxon>Pterygota</taxon>
        <taxon>Neoptera</taxon>
        <taxon>Endopterygota</taxon>
        <taxon>Coleoptera</taxon>
        <taxon>Polyphaga</taxon>
        <taxon>Cucujiformia</taxon>
        <taxon>Curculionidae</taxon>
        <taxon>Dryophthorinae</taxon>
        <taxon>Sitophilus</taxon>
    </lineage>
</organism>
<dbReference type="GO" id="GO:0005737">
    <property type="term" value="C:cytoplasm"/>
    <property type="evidence" value="ECO:0007669"/>
    <property type="project" value="UniProtKB-SubCell"/>
</dbReference>
<dbReference type="CDD" id="cd12429">
    <property type="entry name" value="RRM_DNAJC17"/>
    <property type="match status" value="1"/>
</dbReference>
<gene>
    <name evidence="12" type="primary">LOC115874799</name>
</gene>
<feature type="domain" description="RRM" evidence="10">
    <location>
        <begin position="163"/>
        <end position="241"/>
    </location>
</feature>
<dbReference type="InterPro" id="IPR052094">
    <property type="entry name" value="Pre-mRNA-splicing_ERAD"/>
</dbReference>
<dbReference type="Proteomes" id="UP000504635">
    <property type="component" value="Unplaced"/>
</dbReference>
<dbReference type="FunCoup" id="A0A6J2X468">
    <property type="interactions" value="1662"/>
</dbReference>
<reference evidence="12" key="1">
    <citation type="submission" date="2025-08" db="UniProtKB">
        <authorList>
            <consortium name="RefSeq"/>
        </authorList>
    </citation>
    <scope>IDENTIFICATION</scope>
    <source>
        <tissue evidence="12">Gonads</tissue>
    </source>
</reference>
<evidence type="ECO:0000256" key="4">
    <source>
        <dbReference type="ARBA" id="ARBA00022884"/>
    </source>
</evidence>
<evidence type="ECO:0000256" key="1">
    <source>
        <dbReference type="ARBA" id="ARBA00004123"/>
    </source>
</evidence>
<dbReference type="InterPro" id="IPR036869">
    <property type="entry name" value="J_dom_sf"/>
</dbReference>
<dbReference type="KEGG" id="soy:115874799"/>
<dbReference type="CDD" id="cd06257">
    <property type="entry name" value="DnaJ"/>
    <property type="match status" value="1"/>
</dbReference>
<keyword evidence="6" id="KW-0539">Nucleus</keyword>
<dbReference type="GO" id="GO:0005681">
    <property type="term" value="C:spliceosomal complex"/>
    <property type="evidence" value="ECO:0007669"/>
    <property type="project" value="TreeGrafter"/>
</dbReference>
<feature type="region of interest" description="Disordered" evidence="8">
    <location>
        <begin position="86"/>
        <end position="120"/>
    </location>
</feature>
<evidence type="ECO:0000313" key="12">
    <source>
        <dbReference type="RefSeq" id="XP_030745942.1"/>
    </source>
</evidence>
<evidence type="ECO:0000256" key="8">
    <source>
        <dbReference type="SAM" id="MobiDB-lite"/>
    </source>
</evidence>
<dbReference type="AlphaFoldDB" id="A0A6J2X468"/>
<evidence type="ECO:0000256" key="6">
    <source>
        <dbReference type="ARBA" id="ARBA00023242"/>
    </source>
</evidence>
<keyword evidence="11" id="KW-1185">Reference proteome</keyword>
<protein>
    <submittedName>
        <fullName evidence="12">DnaJ homolog subfamily C member 17-like</fullName>
    </submittedName>
</protein>
<dbReference type="GO" id="GO:0003723">
    <property type="term" value="F:RNA binding"/>
    <property type="evidence" value="ECO:0007669"/>
    <property type="project" value="UniProtKB-UniRule"/>
</dbReference>
<dbReference type="InterPro" id="IPR000504">
    <property type="entry name" value="RRM_dom"/>
</dbReference>
<keyword evidence="4 7" id="KW-0694">RNA-binding</keyword>
<name>A0A6J2X468_SITOR</name>
<dbReference type="SUPFAM" id="SSF54928">
    <property type="entry name" value="RNA-binding domain, RBD"/>
    <property type="match status" value="1"/>
</dbReference>
<evidence type="ECO:0000259" key="10">
    <source>
        <dbReference type="PROSITE" id="PS50102"/>
    </source>
</evidence>
<dbReference type="InterPro" id="IPR012677">
    <property type="entry name" value="Nucleotide-bd_a/b_plait_sf"/>
</dbReference>
<keyword evidence="3" id="KW-0963">Cytoplasm</keyword>
<dbReference type="PROSITE" id="PS50076">
    <property type="entry name" value="DNAJ_2"/>
    <property type="match status" value="1"/>
</dbReference>
<dbReference type="PRINTS" id="PR00625">
    <property type="entry name" value="JDOMAIN"/>
</dbReference>